<gene>
    <name evidence="9" type="ORF">GCM10009755_04120</name>
</gene>
<dbReference type="InterPro" id="IPR019931">
    <property type="entry name" value="LPXTG_anchor"/>
</dbReference>
<dbReference type="RefSeq" id="WP_344306516.1">
    <property type="nucleotide sequence ID" value="NZ_BAAANO010000004.1"/>
</dbReference>
<comment type="caution">
    <text evidence="9">The sequence shown here is derived from an EMBL/GenBank/DDBJ whole genome shotgun (WGS) entry which is preliminary data.</text>
</comment>
<keyword evidence="4" id="KW-0572">Peptidoglycan-anchor</keyword>
<evidence type="ECO:0000256" key="6">
    <source>
        <dbReference type="SAM" id="Phobius"/>
    </source>
</evidence>
<accession>A0ABP5ELL5</accession>
<keyword evidence="1" id="KW-0134">Cell wall</keyword>
<organism evidence="9 10">
    <name type="scientific">Brevibacterium samyangense</name>
    <dbReference type="NCBI Taxonomy" id="366888"/>
    <lineage>
        <taxon>Bacteria</taxon>
        <taxon>Bacillati</taxon>
        <taxon>Actinomycetota</taxon>
        <taxon>Actinomycetes</taxon>
        <taxon>Micrococcales</taxon>
        <taxon>Brevibacteriaceae</taxon>
        <taxon>Brevibacterium</taxon>
    </lineage>
</organism>
<feature type="region of interest" description="Disordered" evidence="5">
    <location>
        <begin position="349"/>
        <end position="447"/>
    </location>
</feature>
<feature type="transmembrane region" description="Helical" evidence="6">
    <location>
        <begin position="450"/>
        <end position="469"/>
    </location>
</feature>
<keyword evidence="3 7" id="KW-0732">Signal</keyword>
<evidence type="ECO:0000256" key="4">
    <source>
        <dbReference type="ARBA" id="ARBA00023088"/>
    </source>
</evidence>
<evidence type="ECO:0000256" key="3">
    <source>
        <dbReference type="ARBA" id="ARBA00022729"/>
    </source>
</evidence>
<keyword evidence="2" id="KW-0964">Secreted</keyword>
<evidence type="ECO:0000313" key="9">
    <source>
        <dbReference type="EMBL" id="GAA1999669.1"/>
    </source>
</evidence>
<proteinExistence type="predicted"/>
<evidence type="ECO:0000256" key="1">
    <source>
        <dbReference type="ARBA" id="ARBA00022512"/>
    </source>
</evidence>
<dbReference type="Pfam" id="PF00746">
    <property type="entry name" value="Gram_pos_anchor"/>
    <property type="match status" value="1"/>
</dbReference>
<feature type="chain" id="PRO_5046886102" description="Gram-positive cocci surface proteins LPxTG domain-containing protein" evidence="7">
    <location>
        <begin position="26"/>
        <end position="475"/>
    </location>
</feature>
<evidence type="ECO:0000256" key="7">
    <source>
        <dbReference type="SAM" id="SignalP"/>
    </source>
</evidence>
<dbReference type="NCBIfam" id="TIGR01167">
    <property type="entry name" value="LPXTG_anchor"/>
    <property type="match status" value="1"/>
</dbReference>
<keyword evidence="6" id="KW-0812">Transmembrane</keyword>
<keyword evidence="10" id="KW-1185">Reference proteome</keyword>
<feature type="compositionally biased region" description="Acidic residues" evidence="5">
    <location>
        <begin position="367"/>
        <end position="405"/>
    </location>
</feature>
<evidence type="ECO:0000313" key="10">
    <source>
        <dbReference type="Proteomes" id="UP001500755"/>
    </source>
</evidence>
<evidence type="ECO:0000256" key="2">
    <source>
        <dbReference type="ARBA" id="ARBA00022525"/>
    </source>
</evidence>
<sequence>MKKRMLLAPAVAVAITGLGAAPALAATTPAPTPTATATATAPAADPAITFVGDVSNLNVGHLYTGDIDTSWSISGLAPETFYTVEFSSTAPGVQDDPSSAVVSGSIFTDETGAEADNTFSIYPDRDSINDWAGDHTISVVDEAGTTVVSRTLTVDAIAYNPQLGISPQTATVAELEAEGGSDLNARGLEPFAEYTVRATMEGDDSRSSEWPEYADAYGRIASGIVAENPATAENLVGTWNIDLVNPAGDVVASSDLIVSQVAPTLSVNTDQISVEDFNSGAENFVFSTTADSDPLIADNDGYHLIVSGPEGFETLDLAASSNAEGALNPVTWAADGTEVPEGEYTVALQDGAGNGLATTTVTVGDPAPEETPSEEPTTEAPSEEPTTEAPSEEPTTEAPSDDETTEAPAPQPSEESTEEANAGGSEDTTDEASTEDESDPSALPRTGAELSALGAGAVLLAVGGAAVFLTRRRVK</sequence>
<name>A0ABP5ELL5_9MICO</name>
<feature type="signal peptide" evidence="7">
    <location>
        <begin position="1"/>
        <end position="25"/>
    </location>
</feature>
<feature type="compositionally biased region" description="Acidic residues" evidence="5">
    <location>
        <begin position="427"/>
        <end position="439"/>
    </location>
</feature>
<evidence type="ECO:0000256" key="5">
    <source>
        <dbReference type="SAM" id="MobiDB-lite"/>
    </source>
</evidence>
<evidence type="ECO:0000259" key="8">
    <source>
        <dbReference type="Pfam" id="PF00746"/>
    </source>
</evidence>
<keyword evidence="6" id="KW-1133">Transmembrane helix</keyword>
<feature type="domain" description="Gram-positive cocci surface proteins LPxTG" evidence="8">
    <location>
        <begin position="441"/>
        <end position="475"/>
    </location>
</feature>
<keyword evidence="6" id="KW-0472">Membrane</keyword>
<reference evidence="10" key="1">
    <citation type="journal article" date="2019" name="Int. J. Syst. Evol. Microbiol.">
        <title>The Global Catalogue of Microorganisms (GCM) 10K type strain sequencing project: providing services to taxonomists for standard genome sequencing and annotation.</title>
        <authorList>
            <consortium name="The Broad Institute Genomics Platform"/>
            <consortium name="The Broad Institute Genome Sequencing Center for Infectious Disease"/>
            <person name="Wu L."/>
            <person name="Ma J."/>
        </authorList>
    </citation>
    <scope>NUCLEOTIDE SEQUENCE [LARGE SCALE GENOMIC DNA]</scope>
    <source>
        <strain evidence="10">JCM 14546</strain>
    </source>
</reference>
<protein>
    <recommendedName>
        <fullName evidence="8">Gram-positive cocci surface proteins LPxTG domain-containing protein</fullName>
    </recommendedName>
</protein>
<dbReference type="EMBL" id="BAAANO010000004">
    <property type="protein sequence ID" value="GAA1999669.1"/>
    <property type="molecule type" value="Genomic_DNA"/>
</dbReference>
<dbReference type="Proteomes" id="UP001500755">
    <property type="component" value="Unassembled WGS sequence"/>
</dbReference>